<evidence type="ECO:0000256" key="2">
    <source>
        <dbReference type="ARBA" id="ARBA00022679"/>
    </source>
</evidence>
<accession>A0A243QHA9</accession>
<dbReference type="Gene3D" id="3.30.1540.10">
    <property type="entry name" value="formyl-coa transferase, domain 3"/>
    <property type="match status" value="2"/>
</dbReference>
<dbReference type="InterPro" id="IPR044855">
    <property type="entry name" value="CoA-Trfase_III_dom3_sf"/>
</dbReference>
<dbReference type="GO" id="GO:0016740">
    <property type="term" value="F:transferase activity"/>
    <property type="evidence" value="ECO:0007669"/>
    <property type="project" value="UniProtKB-KW"/>
</dbReference>
<dbReference type="Pfam" id="PF02515">
    <property type="entry name" value="CoA_transf_3"/>
    <property type="match status" value="2"/>
</dbReference>
<organism evidence="4 5">
    <name type="scientific">Gordonia lacunae</name>
    <dbReference type="NCBI Taxonomy" id="417102"/>
    <lineage>
        <taxon>Bacteria</taxon>
        <taxon>Bacillati</taxon>
        <taxon>Actinomycetota</taxon>
        <taxon>Actinomycetes</taxon>
        <taxon>Mycobacteriales</taxon>
        <taxon>Gordoniaceae</taxon>
        <taxon>Gordonia</taxon>
    </lineage>
</organism>
<evidence type="ECO:0000313" key="4">
    <source>
        <dbReference type="EMBL" id="OUC80767.1"/>
    </source>
</evidence>
<dbReference type="InterPro" id="IPR050509">
    <property type="entry name" value="CoA-transferase_III"/>
</dbReference>
<dbReference type="InterPro" id="IPR003673">
    <property type="entry name" value="CoA-Trfase_fam_III"/>
</dbReference>
<name>A0A243QHA9_9ACTN</name>
<sequence>MSDLPLSDVRVVDATDGLGESCGRFLADLGAQVVRVERPGGSRSRHAEPIEAGTSIPFALNNANKKVVVLDLGTDSGRARFDDLVAEADILVESSTGETGLDPDELAAAHPALVVLTLSGFGRSGPYRNWNATESVIYAMSGVLSRSGEPGREPLLPPPGLVEQAVGVHAAWSALLAHFDRIRTGAGQLVEISAFESVVHGFDPGFGVQGSAAAGRRDDFPRDRPDAANFYPVLRCADGQVRICLLAKRQWRAMFAWLGEPDEFADPAFDTIPARFAAADRLHPLIEQLFADRTRDELVAEGAARGIPIGGVLRIGEVLDNDHFIAAGTLVDAEIGPEIHARIPSGYARIGGQRAGFRHRAPAADDALEPSWPGRRGPRGSSPGSAPGSHPFAGLRVLDLGVVVFGAELGRQFADHGADVIKVENREFPDGLRQSKRPNTLSPSVAWGHRNRRSLGLNLRTADGKDLFRRLATEADVVLANFKPGTLDAMGIGYDELRQVNPRIIVAEGSAFGSVGPWNTRLGYGPLVRAACGVSSLWRYSDDDPGLCDGSTVYPDHIGAQVSAVTVLAALIARGSHGHGTDIEIAQADAALVALGGQLARESLAPGSVRAEGNADPFAAPSGVYPCAGEDEWVVVSVRDDREWRGLAALIGRDDLADDPRFARWADRVENRAEADKVLASWLAERTPAEAMTLLQEAGVPAGAMLRLPDLLTDPHLLDRDAYTRLAHPMLPASLPTAVRVARFGSIPDAPLRPAPLPGADTHEIAVGILGLTDDEYSRLVADGVLQPA</sequence>
<evidence type="ECO:0000256" key="3">
    <source>
        <dbReference type="SAM" id="MobiDB-lite"/>
    </source>
</evidence>
<keyword evidence="5" id="KW-1185">Reference proteome</keyword>
<dbReference type="PANTHER" id="PTHR48228">
    <property type="entry name" value="SUCCINYL-COA--D-CITRAMALATE COA-TRANSFERASE"/>
    <property type="match status" value="1"/>
</dbReference>
<feature type="compositionally biased region" description="Low complexity" evidence="3">
    <location>
        <begin position="370"/>
        <end position="388"/>
    </location>
</feature>
<dbReference type="AlphaFoldDB" id="A0A243QHA9"/>
<dbReference type="Proteomes" id="UP000194632">
    <property type="component" value="Unassembled WGS sequence"/>
</dbReference>
<dbReference type="RefSeq" id="WP_086533908.1">
    <property type="nucleotide sequence ID" value="NZ_NGFO01000002.1"/>
</dbReference>
<dbReference type="OrthoDB" id="9797653at2"/>
<dbReference type="PANTHER" id="PTHR48228:SF6">
    <property type="entry name" value="L-CARNITINE COA-TRANSFERASE"/>
    <property type="match status" value="1"/>
</dbReference>
<feature type="region of interest" description="Disordered" evidence="3">
    <location>
        <begin position="359"/>
        <end position="388"/>
    </location>
</feature>
<protein>
    <submittedName>
        <fullName evidence="4">CoA transferase</fullName>
    </submittedName>
</protein>
<dbReference type="SUPFAM" id="SSF89796">
    <property type="entry name" value="CoA-transferase family III (CaiB/BaiF)"/>
    <property type="match status" value="2"/>
</dbReference>
<keyword evidence="2 4" id="KW-0808">Transferase</keyword>
<dbReference type="InterPro" id="IPR023606">
    <property type="entry name" value="CoA-Trfase_III_dom_1_sf"/>
</dbReference>
<dbReference type="Gene3D" id="3.40.50.10540">
    <property type="entry name" value="Crotonobetainyl-coa:carnitine coa-transferase, domain 1"/>
    <property type="match status" value="2"/>
</dbReference>
<comment type="caution">
    <text evidence="4">The sequence shown here is derived from an EMBL/GenBank/DDBJ whole genome shotgun (WGS) entry which is preliminary data.</text>
</comment>
<evidence type="ECO:0000313" key="5">
    <source>
        <dbReference type="Proteomes" id="UP000194632"/>
    </source>
</evidence>
<proteinExistence type="inferred from homology"/>
<reference evidence="4 5" key="1">
    <citation type="submission" date="2017-05" db="EMBL/GenBank/DDBJ databases">
        <title>Biotechnological potential of actinobacteria isolated from South African environments.</title>
        <authorList>
            <person name="Le Roes-Hill M."/>
            <person name="Prins A."/>
            <person name="Durrell K.A."/>
        </authorList>
    </citation>
    <scope>NUCLEOTIDE SEQUENCE [LARGE SCALE GENOMIC DNA]</scope>
    <source>
        <strain evidence="4">BS2</strain>
    </source>
</reference>
<comment type="similarity">
    <text evidence="1">Belongs to the CoA-transferase III family.</text>
</comment>
<dbReference type="EMBL" id="NGFO01000002">
    <property type="protein sequence ID" value="OUC80767.1"/>
    <property type="molecule type" value="Genomic_DNA"/>
</dbReference>
<evidence type="ECO:0000256" key="1">
    <source>
        <dbReference type="ARBA" id="ARBA00008383"/>
    </source>
</evidence>
<dbReference type="STRING" id="417102.CA982_03125"/>
<gene>
    <name evidence="4" type="ORF">CA982_03125</name>
</gene>